<dbReference type="EMBL" id="ODYU01009406">
    <property type="protein sequence ID" value="SOQ53810.1"/>
    <property type="molecule type" value="Genomic_DNA"/>
</dbReference>
<sequence>MSRTDRSDTTASQKSDVKNRLRCLNAVTGDLMAINTLPNPRFLLKSLTTLKFLNPKRPPTHLVFRVSMSGNICVPSGDQSVRSPAYTIKNTIDDVSALTVNVIDE</sequence>
<dbReference type="AlphaFoldDB" id="A0A2H1WL53"/>
<proteinExistence type="predicted"/>
<accession>A0A2H1WL53</accession>
<evidence type="ECO:0000313" key="1">
    <source>
        <dbReference type="EMBL" id="SOQ53810.1"/>
    </source>
</evidence>
<name>A0A2H1WL53_SPOFR</name>
<reference evidence="1" key="1">
    <citation type="submission" date="2016-07" db="EMBL/GenBank/DDBJ databases">
        <authorList>
            <person name="Bretaudeau A."/>
        </authorList>
    </citation>
    <scope>NUCLEOTIDE SEQUENCE</scope>
    <source>
        <strain evidence="1">Rice</strain>
        <tissue evidence="1">Whole body</tissue>
    </source>
</reference>
<gene>
    <name evidence="1" type="ORF">SFRICE_004410</name>
</gene>
<protein>
    <submittedName>
        <fullName evidence="1">SFRICE_004410</fullName>
    </submittedName>
</protein>
<organism evidence="1">
    <name type="scientific">Spodoptera frugiperda</name>
    <name type="common">Fall armyworm</name>
    <dbReference type="NCBI Taxonomy" id="7108"/>
    <lineage>
        <taxon>Eukaryota</taxon>
        <taxon>Metazoa</taxon>
        <taxon>Ecdysozoa</taxon>
        <taxon>Arthropoda</taxon>
        <taxon>Hexapoda</taxon>
        <taxon>Insecta</taxon>
        <taxon>Pterygota</taxon>
        <taxon>Neoptera</taxon>
        <taxon>Endopterygota</taxon>
        <taxon>Lepidoptera</taxon>
        <taxon>Glossata</taxon>
        <taxon>Ditrysia</taxon>
        <taxon>Noctuoidea</taxon>
        <taxon>Noctuidae</taxon>
        <taxon>Amphipyrinae</taxon>
        <taxon>Spodoptera</taxon>
    </lineage>
</organism>